<dbReference type="EMBL" id="CANTFM010002087">
    <property type="protein sequence ID" value="CAI5744410.1"/>
    <property type="molecule type" value="Genomic_DNA"/>
</dbReference>
<evidence type="ECO:0000313" key="1">
    <source>
        <dbReference type="EMBL" id="CAI5744410.1"/>
    </source>
</evidence>
<gene>
    <name evidence="1" type="ORF">PDE001_LOCUS9558</name>
</gene>
<dbReference type="AlphaFoldDB" id="A0AAV0V5C0"/>
<keyword evidence="2" id="KW-1185">Reference proteome</keyword>
<evidence type="ECO:0000313" key="2">
    <source>
        <dbReference type="Proteomes" id="UP001162029"/>
    </source>
</evidence>
<dbReference type="Proteomes" id="UP001162029">
    <property type="component" value="Unassembled WGS sequence"/>
</dbReference>
<sequence>MKRLRDEDMMTEDCNVGMTPPPSSLWVSMSPWKPRHASAKRCRDRSVPVDAMSRMMSAAITTARIKKHSSIGQLFGVKNKMPQTCCTVCVDRVGKPIKPQLLAVTMQYCSHCERTMGDCCQRECVVCCNVFCPLCSTLNCDEQFDRIFCLSCNQEQSKD</sequence>
<protein>
    <submittedName>
        <fullName evidence="1">Uncharacterized protein</fullName>
    </submittedName>
</protein>
<organism evidence="1 2">
    <name type="scientific">Peronospora destructor</name>
    <dbReference type="NCBI Taxonomy" id="86335"/>
    <lineage>
        <taxon>Eukaryota</taxon>
        <taxon>Sar</taxon>
        <taxon>Stramenopiles</taxon>
        <taxon>Oomycota</taxon>
        <taxon>Peronosporomycetes</taxon>
        <taxon>Peronosporales</taxon>
        <taxon>Peronosporaceae</taxon>
        <taxon>Peronospora</taxon>
    </lineage>
</organism>
<name>A0AAV0V5C0_9STRA</name>
<comment type="caution">
    <text evidence="1">The sequence shown here is derived from an EMBL/GenBank/DDBJ whole genome shotgun (WGS) entry which is preliminary data.</text>
</comment>
<proteinExistence type="predicted"/>
<reference evidence="1" key="1">
    <citation type="submission" date="2022-12" db="EMBL/GenBank/DDBJ databases">
        <authorList>
            <person name="Webb A."/>
        </authorList>
    </citation>
    <scope>NUCLEOTIDE SEQUENCE</scope>
    <source>
        <strain evidence="1">Pd1</strain>
    </source>
</reference>
<accession>A0AAV0V5C0</accession>